<reference evidence="7 8" key="1">
    <citation type="submission" date="2020-04" db="EMBL/GenBank/DDBJ databases">
        <authorList>
            <person name="Yoon J."/>
        </authorList>
    </citation>
    <scope>NUCLEOTIDE SEQUENCE [LARGE SCALE GENOMIC DNA]</scope>
    <source>
        <strain evidence="7 8">KMU-115</strain>
    </source>
</reference>
<keyword evidence="4" id="KW-0862">Zinc</keyword>
<dbReference type="GO" id="GO:0046872">
    <property type="term" value="F:metal ion binding"/>
    <property type="evidence" value="ECO:0007669"/>
    <property type="project" value="UniProtKB-KW"/>
</dbReference>
<dbReference type="Pfam" id="PF01979">
    <property type="entry name" value="Amidohydro_1"/>
    <property type="match status" value="1"/>
</dbReference>
<evidence type="ECO:0000256" key="1">
    <source>
        <dbReference type="ARBA" id="ARBA00006745"/>
    </source>
</evidence>
<dbReference type="RefSeq" id="WP_168621966.1">
    <property type="nucleotide sequence ID" value="NZ_JAAZQQ010000001.1"/>
</dbReference>
<accession>A0A7X6GWC0</accession>
<dbReference type="AlphaFoldDB" id="A0A7X6GWC0"/>
<dbReference type="InterPro" id="IPR054418">
    <property type="entry name" value="MQNX/HUTI_composite_N"/>
</dbReference>
<evidence type="ECO:0000256" key="3">
    <source>
        <dbReference type="ARBA" id="ARBA00022801"/>
    </source>
</evidence>
<keyword evidence="2" id="KW-0479">Metal-binding</keyword>
<dbReference type="InterPro" id="IPR011059">
    <property type="entry name" value="Metal-dep_hydrolase_composite"/>
</dbReference>
<dbReference type="Proteomes" id="UP000526408">
    <property type="component" value="Unassembled WGS sequence"/>
</dbReference>
<evidence type="ECO:0000313" key="8">
    <source>
        <dbReference type="Proteomes" id="UP000526408"/>
    </source>
</evidence>
<keyword evidence="8" id="KW-1185">Reference proteome</keyword>
<keyword evidence="3 7" id="KW-0378">Hydrolase</keyword>
<protein>
    <submittedName>
        <fullName evidence="7">Amidohydrolase family protein</fullName>
    </submittedName>
</protein>
<proteinExistence type="inferred from homology"/>
<dbReference type="InterPro" id="IPR006680">
    <property type="entry name" value="Amidohydro-rel"/>
</dbReference>
<comment type="similarity">
    <text evidence="1">Belongs to the metallo-dependent hydrolases superfamily. ATZ/TRZ family.</text>
</comment>
<name>A0A7X6GWC0_9RHOB</name>
<dbReference type="InterPro" id="IPR050287">
    <property type="entry name" value="MTA/SAH_deaminase"/>
</dbReference>
<gene>
    <name evidence="7" type="ORF">HCU73_03335</name>
</gene>
<evidence type="ECO:0000259" key="5">
    <source>
        <dbReference type="Pfam" id="PF01979"/>
    </source>
</evidence>
<comment type="caution">
    <text evidence="7">The sequence shown here is derived from an EMBL/GenBank/DDBJ whole genome shotgun (WGS) entry which is preliminary data.</text>
</comment>
<dbReference type="EMBL" id="JAAZQQ010000001">
    <property type="protein sequence ID" value="NKX43611.1"/>
    <property type="molecule type" value="Genomic_DNA"/>
</dbReference>
<dbReference type="InterPro" id="IPR032466">
    <property type="entry name" value="Metal_Hydrolase"/>
</dbReference>
<feature type="domain" description="Aminodeoxyfutalosine deaminase/Imidazolonepropionase-like composite" evidence="6">
    <location>
        <begin position="27"/>
        <end position="52"/>
    </location>
</feature>
<dbReference type="Gene3D" id="3.20.20.140">
    <property type="entry name" value="Metal-dependent hydrolases"/>
    <property type="match status" value="1"/>
</dbReference>
<dbReference type="GO" id="GO:0016810">
    <property type="term" value="F:hydrolase activity, acting on carbon-nitrogen (but not peptide) bonds"/>
    <property type="evidence" value="ECO:0007669"/>
    <property type="project" value="InterPro"/>
</dbReference>
<sequence>MSGTLVVADRIVTGFAADGTPEIVEDAAILVDGATIAAIGPASDLRRAHPEAPEVGGRGMVAIPGLVNAHHHVGLTPFQLGARDQPLELWFPERLAMRDVHPRLDTLFSAFEMVASGVTTVQHLHSRAPGDTDAVIARAEAILGAYVELGMRASYSFALRDQNRMIYDADAAFVASLPEDLRAPTAAYLTGFGLPLADQIAVFHALRDRWAAAPLIGIQIAPSNLHWLSDAALESAARIAEATGAPMHMHLLETPYQAEYARRRTGGSALEHIDRFGLVGPQLTIGHGVWMTPDDIALLAERGGCLCHNCSSNLRLKSGTADLNGFLASGVPVALGIDEAGINDDRDMLQEMRLALTLHRAPGHASPCPTATQILRMATEHGAATTPFAGRIGRLAPGRLADIVLLDWRAVTWPHQDPGLPLVDVLVRRAKAGAVRTVLVGGETVYHDGRFTRVDRDAVLEAIARALDAPRSEAEMALARLAKALHGPVAAFYRDWI</sequence>
<evidence type="ECO:0000256" key="2">
    <source>
        <dbReference type="ARBA" id="ARBA00022723"/>
    </source>
</evidence>
<evidence type="ECO:0000313" key="7">
    <source>
        <dbReference type="EMBL" id="NKX43611.1"/>
    </source>
</evidence>
<dbReference type="Gene3D" id="2.30.40.10">
    <property type="entry name" value="Urease, subunit C, domain 1"/>
    <property type="match status" value="1"/>
</dbReference>
<organism evidence="7 8">
    <name type="scientific">Roseicyclus persicicus</name>
    <dbReference type="NCBI Taxonomy" id="2650661"/>
    <lineage>
        <taxon>Bacteria</taxon>
        <taxon>Pseudomonadati</taxon>
        <taxon>Pseudomonadota</taxon>
        <taxon>Alphaproteobacteria</taxon>
        <taxon>Rhodobacterales</taxon>
        <taxon>Roseobacteraceae</taxon>
        <taxon>Roseicyclus</taxon>
    </lineage>
</organism>
<evidence type="ECO:0000259" key="6">
    <source>
        <dbReference type="Pfam" id="PF22039"/>
    </source>
</evidence>
<dbReference type="SUPFAM" id="SSF51338">
    <property type="entry name" value="Composite domain of metallo-dependent hydrolases"/>
    <property type="match status" value="1"/>
</dbReference>
<evidence type="ECO:0000256" key="4">
    <source>
        <dbReference type="ARBA" id="ARBA00022833"/>
    </source>
</evidence>
<dbReference type="PANTHER" id="PTHR43794:SF11">
    <property type="entry name" value="AMIDOHYDROLASE-RELATED DOMAIN-CONTAINING PROTEIN"/>
    <property type="match status" value="1"/>
</dbReference>
<feature type="domain" description="Amidohydrolase-related" evidence="5">
    <location>
        <begin position="62"/>
        <end position="445"/>
    </location>
</feature>
<dbReference type="PANTHER" id="PTHR43794">
    <property type="entry name" value="AMINOHYDROLASE SSNA-RELATED"/>
    <property type="match status" value="1"/>
</dbReference>
<dbReference type="Pfam" id="PF22039">
    <property type="entry name" value="HUTI_composite_bact"/>
    <property type="match status" value="1"/>
</dbReference>
<dbReference type="SUPFAM" id="SSF51556">
    <property type="entry name" value="Metallo-dependent hydrolases"/>
    <property type="match status" value="1"/>
</dbReference>